<name>A0ACC0JGV7_CHOFU</name>
<accession>A0ACC0JGV7</accession>
<organism evidence="1 2">
    <name type="scientific">Choristoneura fumiferana</name>
    <name type="common">Spruce budworm moth</name>
    <name type="synonym">Archips fumiferana</name>
    <dbReference type="NCBI Taxonomy" id="7141"/>
    <lineage>
        <taxon>Eukaryota</taxon>
        <taxon>Metazoa</taxon>
        <taxon>Ecdysozoa</taxon>
        <taxon>Arthropoda</taxon>
        <taxon>Hexapoda</taxon>
        <taxon>Insecta</taxon>
        <taxon>Pterygota</taxon>
        <taxon>Neoptera</taxon>
        <taxon>Endopterygota</taxon>
        <taxon>Lepidoptera</taxon>
        <taxon>Glossata</taxon>
        <taxon>Ditrysia</taxon>
        <taxon>Tortricoidea</taxon>
        <taxon>Tortricidae</taxon>
        <taxon>Tortricinae</taxon>
        <taxon>Choristoneura</taxon>
    </lineage>
</organism>
<evidence type="ECO:0000313" key="2">
    <source>
        <dbReference type="Proteomes" id="UP001064048"/>
    </source>
</evidence>
<protein>
    <submittedName>
        <fullName evidence="1">Uncharacterized protein</fullName>
    </submittedName>
</protein>
<dbReference type="EMBL" id="CM046125">
    <property type="protein sequence ID" value="KAI8423380.1"/>
    <property type="molecule type" value="Genomic_DNA"/>
</dbReference>
<evidence type="ECO:0000313" key="1">
    <source>
        <dbReference type="EMBL" id="KAI8423380.1"/>
    </source>
</evidence>
<comment type="caution">
    <text evidence="1">The sequence shown here is derived from an EMBL/GenBank/DDBJ whole genome shotgun (WGS) entry which is preliminary data.</text>
</comment>
<keyword evidence="2" id="KW-1185">Reference proteome</keyword>
<sequence length="88" mass="9686">MSESHGSFMFRLLLVHYVVFNKVNLGAFAAGVSVAWSSSALPLLIAGQPEVTKEFRKYKLRHGCTEKPEKETSTGNRTQALSNPCCVL</sequence>
<proteinExistence type="predicted"/>
<reference evidence="1 2" key="1">
    <citation type="journal article" date="2022" name="Genome Biol. Evol.">
        <title>The Spruce Budworm Genome: Reconstructing the Evolutionary History of Antifreeze Proteins.</title>
        <authorList>
            <person name="Beliveau C."/>
            <person name="Gagne P."/>
            <person name="Picq S."/>
            <person name="Vernygora O."/>
            <person name="Keeling C.I."/>
            <person name="Pinkney K."/>
            <person name="Doucet D."/>
            <person name="Wen F."/>
            <person name="Johnston J.S."/>
            <person name="Maaroufi H."/>
            <person name="Boyle B."/>
            <person name="Laroche J."/>
            <person name="Dewar K."/>
            <person name="Juretic N."/>
            <person name="Blackburn G."/>
            <person name="Nisole A."/>
            <person name="Brunet B."/>
            <person name="Brandao M."/>
            <person name="Lumley L."/>
            <person name="Duan J."/>
            <person name="Quan G."/>
            <person name="Lucarotti C.J."/>
            <person name="Roe A.D."/>
            <person name="Sperling F.A.H."/>
            <person name="Levesque R.C."/>
            <person name="Cusson M."/>
        </authorList>
    </citation>
    <scope>NUCLEOTIDE SEQUENCE [LARGE SCALE GENOMIC DNA]</scope>
    <source>
        <strain evidence="1">Glfc:IPQL:Cfum</strain>
    </source>
</reference>
<gene>
    <name evidence="1" type="ORF">MSG28_014376</name>
</gene>
<dbReference type="Proteomes" id="UP001064048">
    <property type="component" value="Chromosome 25"/>
</dbReference>